<protein>
    <submittedName>
        <fullName evidence="3">Uncharacterized protein</fullName>
    </submittedName>
</protein>
<evidence type="ECO:0000313" key="3">
    <source>
        <dbReference type="EMBL" id="KAF2191231.1"/>
    </source>
</evidence>
<gene>
    <name evidence="3" type="ORF">K469DRAFT_366794</name>
</gene>
<reference evidence="3" key="1">
    <citation type="journal article" date="2020" name="Stud. Mycol.">
        <title>101 Dothideomycetes genomes: a test case for predicting lifestyles and emergence of pathogens.</title>
        <authorList>
            <person name="Haridas S."/>
            <person name="Albert R."/>
            <person name="Binder M."/>
            <person name="Bloem J."/>
            <person name="Labutti K."/>
            <person name="Salamov A."/>
            <person name="Andreopoulos B."/>
            <person name="Baker S."/>
            <person name="Barry K."/>
            <person name="Bills G."/>
            <person name="Bluhm B."/>
            <person name="Cannon C."/>
            <person name="Castanera R."/>
            <person name="Culley D."/>
            <person name="Daum C."/>
            <person name="Ezra D."/>
            <person name="Gonzalez J."/>
            <person name="Henrissat B."/>
            <person name="Kuo A."/>
            <person name="Liang C."/>
            <person name="Lipzen A."/>
            <person name="Lutzoni F."/>
            <person name="Magnuson J."/>
            <person name="Mondo S."/>
            <person name="Nolan M."/>
            <person name="Ohm R."/>
            <person name="Pangilinan J."/>
            <person name="Park H.-J."/>
            <person name="Ramirez L."/>
            <person name="Alfaro M."/>
            <person name="Sun H."/>
            <person name="Tritt A."/>
            <person name="Yoshinaga Y."/>
            <person name="Zwiers L.-H."/>
            <person name="Turgeon B."/>
            <person name="Goodwin S."/>
            <person name="Spatafora J."/>
            <person name="Crous P."/>
            <person name="Grigoriev I."/>
        </authorList>
    </citation>
    <scope>NUCLEOTIDE SEQUENCE</scope>
    <source>
        <strain evidence="3">CBS 207.26</strain>
    </source>
</reference>
<proteinExistence type="predicted"/>
<feature type="coiled-coil region" evidence="1">
    <location>
        <begin position="200"/>
        <end position="235"/>
    </location>
</feature>
<accession>A0A6A6EII6</accession>
<organism evidence="3 4">
    <name type="scientific">Zopfia rhizophila CBS 207.26</name>
    <dbReference type="NCBI Taxonomy" id="1314779"/>
    <lineage>
        <taxon>Eukaryota</taxon>
        <taxon>Fungi</taxon>
        <taxon>Dikarya</taxon>
        <taxon>Ascomycota</taxon>
        <taxon>Pezizomycotina</taxon>
        <taxon>Dothideomycetes</taxon>
        <taxon>Dothideomycetes incertae sedis</taxon>
        <taxon>Zopfiaceae</taxon>
        <taxon>Zopfia</taxon>
    </lineage>
</organism>
<dbReference type="Gene3D" id="3.10.490.10">
    <property type="entry name" value="Gamma-glutamyl cyclotransferase-like"/>
    <property type="match status" value="1"/>
</dbReference>
<keyword evidence="4" id="KW-1185">Reference proteome</keyword>
<feature type="compositionally biased region" description="Basic and acidic residues" evidence="2">
    <location>
        <begin position="290"/>
        <end position="309"/>
    </location>
</feature>
<feature type="region of interest" description="Disordered" evidence="2">
    <location>
        <begin position="290"/>
        <end position="314"/>
    </location>
</feature>
<sequence length="332" mass="37753">MAGLPALHGGGASGPAILQRQVFAYYPVDDVVPTVALADTLPTIPHPPTEFFLDQPAIPERRALLYYSAPSILGDLDQPGVPYFLIGQIAQSNVLREFLGLVWKPELEPARIHGYEKKQVWGEHFTLIPSELDNSFPFVDGFVYWVETPAVEEQLKAYGVRLLQIKEVEIEVLKKEGRTELEYVRQGFVQGMTFVYKGGEEMLEQEIREMRRVMQEKQEMEEREKREKREALKSKATEKVQPWLDMMAAEVARGAIIAREEGTKRKNEGLSAIDLQKVAKHMWGMEKCEEHHGDGVDDDGMVRQEKRDHEDEDDDGAVVAAKIALFKWKFSG</sequence>
<keyword evidence="1" id="KW-0175">Coiled coil</keyword>
<evidence type="ECO:0000256" key="2">
    <source>
        <dbReference type="SAM" id="MobiDB-lite"/>
    </source>
</evidence>
<dbReference type="Proteomes" id="UP000800200">
    <property type="component" value="Unassembled WGS sequence"/>
</dbReference>
<dbReference type="EMBL" id="ML994617">
    <property type="protein sequence ID" value="KAF2191231.1"/>
    <property type="molecule type" value="Genomic_DNA"/>
</dbReference>
<evidence type="ECO:0000256" key="1">
    <source>
        <dbReference type="SAM" id="Coils"/>
    </source>
</evidence>
<name>A0A6A6EII6_9PEZI</name>
<dbReference type="AlphaFoldDB" id="A0A6A6EII6"/>
<evidence type="ECO:0000313" key="4">
    <source>
        <dbReference type="Proteomes" id="UP000800200"/>
    </source>
</evidence>